<accession>A0A517YUC5</accession>
<keyword evidence="2" id="KW-1003">Cell membrane</keyword>
<organism evidence="9 10">
    <name type="scientific">Poriferisphaera corsica</name>
    <dbReference type="NCBI Taxonomy" id="2528020"/>
    <lineage>
        <taxon>Bacteria</taxon>
        <taxon>Pseudomonadati</taxon>
        <taxon>Planctomycetota</taxon>
        <taxon>Phycisphaerae</taxon>
        <taxon>Phycisphaerales</taxon>
        <taxon>Phycisphaeraceae</taxon>
        <taxon>Poriferisphaera</taxon>
    </lineage>
</organism>
<dbReference type="InterPro" id="IPR003834">
    <property type="entry name" value="Cyt_c_assmbl_TM_dom"/>
</dbReference>
<feature type="transmembrane region" description="Helical" evidence="7">
    <location>
        <begin position="471"/>
        <end position="489"/>
    </location>
</feature>
<dbReference type="Pfam" id="PF13899">
    <property type="entry name" value="Thioredoxin_7"/>
    <property type="match status" value="1"/>
</dbReference>
<feature type="transmembrane region" description="Helical" evidence="7">
    <location>
        <begin position="501"/>
        <end position="520"/>
    </location>
</feature>
<gene>
    <name evidence="9" type="primary">dsbD</name>
    <name evidence="9" type="ORF">KS4_18770</name>
</gene>
<dbReference type="KEGG" id="pcor:KS4_18770"/>
<proteinExistence type="predicted"/>
<evidence type="ECO:0000313" key="10">
    <source>
        <dbReference type="Proteomes" id="UP000317369"/>
    </source>
</evidence>
<dbReference type="RefSeq" id="WP_200761105.1">
    <property type="nucleotide sequence ID" value="NZ_CP036425.1"/>
</dbReference>
<dbReference type="GO" id="GO:0017004">
    <property type="term" value="P:cytochrome complex assembly"/>
    <property type="evidence" value="ECO:0007669"/>
    <property type="project" value="UniProtKB-KW"/>
</dbReference>
<dbReference type="InterPro" id="IPR013766">
    <property type="entry name" value="Thioredoxin_domain"/>
</dbReference>
<evidence type="ECO:0000256" key="4">
    <source>
        <dbReference type="ARBA" id="ARBA00022748"/>
    </source>
</evidence>
<dbReference type="InterPro" id="IPR036929">
    <property type="entry name" value="DsbDN_sf"/>
</dbReference>
<protein>
    <submittedName>
        <fullName evidence="9">Thiol:disulfide interchange protein DsbD</fullName>
        <ecNumber evidence="9">1.8.1.8</ecNumber>
    </submittedName>
</protein>
<evidence type="ECO:0000259" key="8">
    <source>
        <dbReference type="PROSITE" id="PS51352"/>
    </source>
</evidence>
<evidence type="ECO:0000256" key="7">
    <source>
        <dbReference type="SAM" id="Phobius"/>
    </source>
</evidence>
<feature type="transmembrane region" description="Helical" evidence="7">
    <location>
        <begin position="398"/>
        <end position="420"/>
    </location>
</feature>
<keyword evidence="5 7" id="KW-1133">Transmembrane helix</keyword>
<dbReference type="EMBL" id="CP036425">
    <property type="protein sequence ID" value="QDU33819.1"/>
    <property type="molecule type" value="Genomic_DNA"/>
</dbReference>
<evidence type="ECO:0000256" key="2">
    <source>
        <dbReference type="ARBA" id="ARBA00022475"/>
    </source>
</evidence>
<dbReference type="Pfam" id="PF02683">
    <property type="entry name" value="DsbD_TM"/>
    <property type="match status" value="1"/>
</dbReference>
<dbReference type="PANTHER" id="PTHR32234">
    <property type="entry name" value="THIOL:DISULFIDE INTERCHANGE PROTEIN DSBD"/>
    <property type="match status" value="1"/>
</dbReference>
<reference evidence="9 10" key="1">
    <citation type="submission" date="2019-02" db="EMBL/GenBank/DDBJ databases">
        <title>Deep-cultivation of Planctomycetes and their phenomic and genomic characterization uncovers novel biology.</title>
        <authorList>
            <person name="Wiegand S."/>
            <person name="Jogler M."/>
            <person name="Boedeker C."/>
            <person name="Pinto D."/>
            <person name="Vollmers J."/>
            <person name="Rivas-Marin E."/>
            <person name="Kohn T."/>
            <person name="Peeters S.H."/>
            <person name="Heuer A."/>
            <person name="Rast P."/>
            <person name="Oberbeckmann S."/>
            <person name="Bunk B."/>
            <person name="Jeske O."/>
            <person name="Meyerdierks A."/>
            <person name="Storesund J.E."/>
            <person name="Kallscheuer N."/>
            <person name="Luecker S."/>
            <person name="Lage O.M."/>
            <person name="Pohl T."/>
            <person name="Merkel B.J."/>
            <person name="Hornburger P."/>
            <person name="Mueller R.-W."/>
            <person name="Bruemmer F."/>
            <person name="Labrenz M."/>
            <person name="Spormann A.M."/>
            <person name="Op den Camp H."/>
            <person name="Overmann J."/>
            <person name="Amann R."/>
            <person name="Jetten M.S.M."/>
            <person name="Mascher T."/>
            <person name="Medema M.H."/>
            <person name="Devos D.P."/>
            <person name="Kaster A.-K."/>
            <person name="Ovreas L."/>
            <person name="Rohde M."/>
            <person name="Galperin M.Y."/>
            <person name="Jogler C."/>
        </authorList>
    </citation>
    <scope>NUCLEOTIDE SEQUENCE [LARGE SCALE GENOMIC DNA]</scope>
    <source>
        <strain evidence="9 10">KS4</strain>
    </source>
</reference>
<keyword evidence="9" id="KW-0560">Oxidoreductase</keyword>
<feature type="transmembrane region" description="Helical" evidence="7">
    <location>
        <begin position="288"/>
        <end position="311"/>
    </location>
</feature>
<feature type="transmembrane region" description="Helical" evidence="7">
    <location>
        <begin position="323"/>
        <end position="346"/>
    </location>
</feature>
<dbReference type="Gene3D" id="3.40.30.10">
    <property type="entry name" value="Glutaredoxin"/>
    <property type="match status" value="1"/>
</dbReference>
<name>A0A517YUC5_9BACT</name>
<feature type="transmembrane region" description="Helical" evidence="7">
    <location>
        <begin position="244"/>
        <end position="268"/>
    </location>
</feature>
<sequence>MVENQEMNLRSKLFFFIAVTFAAVISIQTITTAQQFDLGAGLTAEPVTISATLSDKNARPGDHRIIAVVATMAPKFHINPEKQQIPEEASFLIPTSIEPIDGNAPVDFKQVQYPEAHDVTVYFTGKASKLPAYEGETVFYVPFVVNQNATPGEYNLKLRVDYQTCNDKVCLPPASKTIDLTLTILNTEQETQVATTLPSDSNLFNDFDPAGFGATATSTINTKQSVSFDVFGLSFELNGQGVGFIFFLLVAMAGGFLLNLTPCVLPVIPIKIMSLSNVAGNRFRCLMLGIWMSVGVVAFWLVLGGIIATVAETKAISVLFQNWWFTFSIGVFIAVMAIGMCGVFAIRLPNWVYSISPKQETATGSFGFGIMTAILSTPCTAPLMGAAAAWALTQSLPTVLATFTAIGFGMALPYLVLSAVPEWVEKMPRTGPASELIKQVMGLLMLAAAAYFIGVGLVSKFTTGLEQPSQLYWWPVMTFIALAGFWVIYKTWKITPSSIKRISWTIVGILTISSSLFGAVKLTEKGPIDWQYYSPDRLQTALDSGNVVVLDFTAEWCLNCKTLENTVLASNKVINAIDQDNVIAMKVDLTSSDNKQGWAKLTGVGRATIPLLVVYSPDGKEILKSDWYTADQVVKAINAAENDS</sequence>
<keyword evidence="6 7" id="KW-0472">Membrane</keyword>
<dbReference type="SUPFAM" id="SSF52833">
    <property type="entry name" value="Thioredoxin-like"/>
    <property type="match status" value="1"/>
</dbReference>
<dbReference type="AlphaFoldDB" id="A0A517YUC5"/>
<dbReference type="GO" id="GO:0047134">
    <property type="term" value="F:protein-disulfide reductase [NAD(P)H] activity"/>
    <property type="evidence" value="ECO:0007669"/>
    <property type="project" value="UniProtKB-EC"/>
</dbReference>
<dbReference type="InterPro" id="IPR036249">
    <property type="entry name" value="Thioredoxin-like_sf"/>
</dbReference>
<dbReference type="Gene3D" id="2.60.40.1250">
    <property type="entry name" value="Thiol:disulfide interchange protein DsbD, N-terminal domain"/>
    <property type="match status" value="1"/>
</dbReference>
<evidence type="ECO:0000256" key="5">
    <source>
        <dbReference type="ARBA" id="ARBA00022989"/>
    </source>
</evidence>
<dbReference type="Proteomes" id="UP000317369">
    <property type="component" value="Chromosome"/>
</dbReference>
<keyword evidence="4" id="KW-0201">Cytochrome c-type biogenesis</keyword>
<dbReference type="GO" id="GO:0045454">
    <property type="term" value="P:cell redox homeostasis"/>
    <property type="evidence" value="ECO:0007669"/>
    <property type="project" value="TreeGrafter"/>
</dbReference>
<keyword evidence="3 7" id="KW-0812">Transmembrane</keyword>
<comment type="subcellular location">
    <subcellularLocation>
        <location evidence="1">Cell membrane</location>
        <topology evidence="1">Multi-pass membrane protein</topology>
    </subcellularLocation>
</comment>
<evidence type="ECO:0000256" key="6">
    <source>
        <dbReference type="ARBA" id="ARBA00023136"/>
    </source>
</evidence>
<dbReference type="GO" id="GO:0005886">
    <property type="term" value="C:plasma membrane"/>
    <property type="evidence" value="ECO:0007669"/>
    <property type="project" value="UniProtKB-SubCell"/>
</dbReference>
<feature type="transmembrane region" description="Helical" evidence="7">
    <location>
        <begin position="366"/>
        <end position="392"/>
    </location>
</feature>
<evidence type="ECO:0000256" key="1">
    <source>
        <dbReference type="ARBA" id="ARBA00004651"/>
    </source>
</evidence>
<dbReference type="EC" id="1.8.1.8" evidence="9"/>
<dbReference type="InterPro" id="IPR028250">
    <property type="entry name" value="DsbDN"/>
</dbReference>
<feature type="domain" description="Thioredoxin" evidence="8">
    <location>
        <begin position="510"/>
        <end position="642"/>
    </location>
</feature>
<dbReference type="PROSITE" id="PS51352">
    <property type="entry name" value="THIOREDOXIN_2"/>
    <property type="match status" value="1"/>
</dbReference>
<keyword evidence="10" id="KW-1185">Reference proteome</keyword>
<dbReference type="Pfam" id="PF11412">
    <property type="entry name" value="DsbD_N"/>
    <property type="match status" value="1"/>
</dbReference>
<evidence type="ECO:0000313" key="9">
    <source>
        <dbReference type="EMBL" id="QDU33819.1"/>
    </source>
</evidence>
<evidence type="ECO:0000256" key="3">
    <source>
        <dbReference type="ARBA" id="ARBA00022692"/>
    </source>
</evidence>
<dbReference type="PANTHER" id="PTHR32234:SF0">
    <property type="entry name" value="THIOL:DISULFIDE INTERCHANGE PROTEIN DSBD"/>
    <property type="match status" value="1"/>
</dbReference>
<feature type="transmembrane region" description="Helical" evidence="7">
    <location>
        <begin position="440"/>
        <end position="459"/>
    </location>
</feature>